<comment type="caution">
    <text evidence="1">The sequence shown here is derived from an EMBL/GenBank/DDBJ whole genome shotgun (WGS) entry which is preliminary data.</text>
</comment>
<gene>
    <name evidence="1" type="ORF">FS320_10695</name>
</gene>
<dbReference type="AlphaFoldDB" id="A0A5N7MG16"/>
<organism evidence="1 2">
    <name type="scientific">Microvirga tunisiensis</name>
    <dbReference type="NCBI Taxonomy" id="2108360"/>
    <lineage>
        <taxon>Bacteria</taxon>
        <taxon>Pseudomonadati</taxon>
        <taxon>Pseudomonadota</taxon>
        <taxon>Alphaproteobacteria</taxon>
        <taxon>Hyphomicrobiales</taxon>
        <taxon>Methylobacteriaceae</taxon>
        <taxon>Microvirga</taxon>
    </lineage>
</organism>
<dbReference type="Gene3D" id="3.10.180.10">
    <property type="entry name" value="2,3-Dihydroxybiphenyl 1,2-Dioxygenase, domain 1"/>
    <property type="match status" value="1"/>
</dbReference>
<protein>
    <recommendedName>
        <fullName evidence="3">VOC family protein</fullName>
    </recommendedName>
</protein>
<evidence type="ECO:0008006" key="3">
    <source>
        <dbReference type="Google" id="ProtNLM"/>
    </source>
</evidence>
<keyword evidence="2" id="KW-1185">Reference proteome</keyword>
<name>A0A5N7MG16_9HYPH</name>
<dbReference type="Proteomes" id="UP000403266">
    <property type="component" value="Unassembled WGS sequence"/>
</dbReference>
<evidence type="ECO:0000313" key="1">
    <source>
        <dbReference type="EMBL" id="MPR25688.1"/>
    </source>
</evidence>
<proteinExistence type="predicted"/>
<dbReference type="InterPro" id="IPR029068">
    <property type="entry name" value="Glyas_Bleomycin-R_OHBP_Dase"/>
</dbReference>
<sequence>MPDFLFETHFDVGNLEQSTAIYRDVVSLEPAYVLSERPVAFFWTGGRRNTMIGLWLRTSSPNA</sequence>
<dbReference type="RefSeq" id="WP_152711453.1">
    <property type="nucleotide sequence ID" value="NZ_VOSJ01000025.1"/>
</dbReference>
<accession>A0A5N7MG16</accession>
<dbReference type="OrthoDB" id="9792626at2"/>
<reference evidence="1 2" key="1">
    <citation type="journal article" date="2019" name="Syst. Appl. Microbiol.">
        <title>Microvirga tunisiensis sp. nov., a root nodule symbiotic bacterium isolated from Lupinus micranthus and L. luteus grown in Northern Tunisia.</title>
        <authorList>
            <person name="Msaddak A."/>
            <person name="Rejili M."/>
            <person name="Duran D."/>
            <person name="Mars M."/>
            <person name="Palacios J.M."/>
            <person name="Ruiz-Argueso T."/>
            <person name="Rey L."/>
            <person name="Imperial J."/>
        </authorList>
    </citation>
    <scope>NUCLEOTIDE SEQUENCE [LARGE SCALE GENOMIC DNA]</scope>
    <source>
        <strain evidence="1 2">Lmie10</strain>
    </source>
</reference>
<dbReference type="EMBL" id="VOSK01000029">
    <property type="protein sequence ID" value="MPR25688.1"/>
    <property type="molecule type" value="Genomic_DNA"/>
</dbReference>
<evidence type="ECO:0000313" key="2">
    <source>
        <dbReference type="Proteomes" id="UP000403266"/>
    </source>
</evidence>